<name>A0A0A9XA47_LYGHE</name>
<gene>
    <name evidence="3" type="primary">Vps45_0</name>
    <name evidence="2" type="synonym">Vps45_1</name>
    <name evidence="3" type="ORF">CM83_11963</name>
    <name evidence="2" type="ORF">CM83_11966</name>
</gene>
<evidence type="ECO:0000313" key="3">
    <source>
        <dbReference type="EMBL" id="JAG13975.1"/>
    </source>
</evidence>
<proteinExistence type="inferred from homology"/>
<dbReference type="EMBL" id="GBHO01029629">
    <property type="protein sequence ID" value="JAG13975.1"/>
    <property type="molecule type" value="Transcribed_RNA"/>
</dbReference>
<reference evidence="3" key="1">
    <citation type="journal article" date="2014" name="PLoS ONE">
        <title>Transcriptome-Based Identification of ABC Transporters in the Western Tarnished Plant Bug Lygus hesperus.</title>
        <authorList>
            <person name="Hull J.J."/>
            <person name="Chaney K."/>
            <person name="Geib S.M."/>
            <person name="Fabrick J.A."/>
            <person name="Brent C.S."/>
            <person name="Walsh D."/>
            <person name="Lavine L.C."/>
        </authorList>
    </citation>
    <scope>NUCLEOTIDE SEQUENCE</scope>
</reference>
<dbReference type="SUPFAM" id="SSF56815">
    <property type="entry name" value="Sec1/munc18-like (SM) proteins"/>
    <property type="match status" value="1"/>
</dbReference>
<dbReference type="GO" id="GO:0016192">
    <property type="term" value="P:vesicle-mediated transport"/>
    <property type="evidence" value="ECO:0007669"/>
    <property type="project" value="InterPro"/>
</dbReference>
<dbReference type="AlphaFoldDB" id="A0A0A9XA47"/>
<dbReference type="PANTHER" id="PTHR11679">
    <property type="entry name" value="VESICLE PROTEIN SORTING-ASSOCIATED"/>
    <property type="match status" value="1"/>
</dbReference>
<dbReference type="InterPro" id="IPR043127">
    <property type="entry name" value="Sec-1-like_dom3a"/>
</dbReference>
<protein>
    <submittedName>
        <fullName evidence="3">Vacuolar protein sorting-associated protein 45</fullName>
    </submittedName>
</protein>
<dbReference type="InterPro" id="IPR036045">
    <property type="entry name" value="Sec1-like_sf"/>
</dbReference>
<dbReference type="Pfam" id="PF00995">
    <property type="entry name" value="Sec1"/>
    <property type="match status" value="1"/>
</dbReference>
<organism evidence="3">
    <name type="scientific">Lygus hesperus</name>
    <name type="common">Western plant bug</name>
    <dbReference type="NCBI Taxonomy" id="30085"/>
    <lineage>
        <taxon>Eukaryota</taxon>
        <taxon>Metazoa</taxon>
        <taxon>Ecdysozoa</taxon>
        <taxon>Arthropoda</taxon>
        <taxon>Hexapoda</taxon>
        <taxon>Insecta</taxon>
        <taxon>Pterygota</taxon>
        <taxon>Neoptera</taxon>
        <taxon>Paraneoptera</taxon>
        <taxon>Hemiptera</taxon>
        <taxon>Heteroptera</taxon>
        <taxon>Panheteroptera</taxon>
        <taxon>Cimicomorpha</taxon>
        <taxon>Miridae</taxon>
        <taxon>Mirini</taxon>
        <taxon>Lygus</taxon>
    </lineage>
</organism>
<dbReference type="Gene3D" id="1.25.40.60">
    <property type="match status" value="1"/>
</dbReference>
<dbReference type="Gene3D" id="3.90.830.10">
    <property type="entry name" value="Syntaxin Binding Protein 1, Chain A, domain 2"/>
    <property type="match status" value="1"/>
</dbReference>
<dbReference type="EMBL" id="GBHO01029631">
    <property type="protein sequence ID" value="JAG13973.1"/>
    <property type="molecule type" value="Transcribed_RNA"/>
</dbReference>
<sequence length="196" mass="22539">MIHEHLGIVDNIVDLSNVSGIDDDLKEVVLGQHQDDFFRDKMYLNFGEMGAVIKQCVEEYTASITKKHDITTIQDMQQFVENYPGFRKNSSQTAKHVAILSELSRLVNVHHLMDASEVEQNLACSNNHTAAINQVNRCLQDQRITFHNKLNIVMLYALRYEAERSNYVQQFTTQLYELASTNEQRSSIQAVYTLLQ</sequence>
<comment type="similarity">
    <text evidence="1">Belongs to the STXBP/unc-18/SEC1 family.</text>
</comment>
<accession>A0A0A9XA47</accession>
<evidence type="ECO:0000313" key="2">
    <source>
        <dbReference type="EMBL" id="JAG13973.1"/>
    </source>
</evidence>
<evidence type="ECO:0000256" key="1">
    <source>
        <dbReference type="ARBA" id="ARBA00009884"/>
    </source>
</evidence>
<dbReference type="InterPro" id="IPR001619">
    <property type="entry name" value="Sec1-like"/>
</dbReference>
<reference evidence="3" key="2">
    <citation type="submission" date="2014-07" db="EMBL/GenBank/DDBJ databases">
        <authorList>
            <person name="Hull J."/>
        </authorList>
    </citation>
    <scope>NUCLEOTIDE SEQUENCE</scope>
</reference>